<sequence>LSIYTDKSGIEDKISTAAVCLYTRQTRSAYLGLSITLTIYAAKLYRISLALRIAQDYAD</sequence>
<dbReference type="OrthoDB" id="3779444at2759"/>
<protein>
    <submittedName>
        <fullName evidence="1">Uncharacterized protein</fullName>
    </submittedName>
</protein>
<dbReference type="Proteomes" id="UP000799291">
    <property type="component" value="Unassembled WGS sequence"/>
</dbReference>
<reference evidence="1" key="1">
    <citation type="journal article" date="2020" name="Stud. Mycol.">
        <title>101 Dothideomycetes genomes: a test case for predicting lifestyles and emergence of pathogens.</title>
        <authorList>
            <person name="Haridas S."/>
            <person name="Albert R."/>
            <person name="Binder M."/>
            <person name="Bloem J."/>
            <person name="Labutti K."/>
            <person name="Salamov A."/>
            <person name="Andreopoulos B."/>
            <person name="Baker S."/>
            <person name="Barry K."/>
            <person name="Bills G."/>
            <person name="Bluhm B."/>
            <person name="Cannon C."/>
            <person name="Castanera R."/>
            <person name="Culley D."/>
            <person name="Daum C."/>
            <person name="Ezra D."/>
            <person name="Gonzalez J."/>
            <person name="Henrissat B."/>
            <person name="Kuo A."/>
            <person name="Liang C."/>
            <person name="Lipzen A."/>
            <person name="Lutzoni F."/>
            <person name="Magnuson J."/>
            <person name="Mondo S."/>
            <person name="Nolan M."/>
            <person name="Ohm R."/>
            <person name="Pangilinan J."/>
            <person name="Park H.-J."/>
            <person name="Ramirez L."/>
            <person name="Alfaro M."/>
            <person name="Sun H."/>
            <person name="Tritt A."/>
            <person name="Yoshinaga Y."/>
            <person name="Zwiers L.-H."/>
            <person name="Turgeon B."/>
            <person name="Goodwin S."/>
            <person name="Spatafora J."/>
            <person name="Crous P."/>
            <person name="Grigoriev I."/>
        </authorList>
    </citation>
    <scope>NUCLEOTIDE SEQUENCE</scope>
    <source>
        <strain evidence="1">CBS 122367</strain>
    </source>
</reference>
<proteinExistence type="predicted"/>
<organism evidence="1 2">
    <name type="scientific">Lentithecium fluviatile CBS 122367</name>
    <dbReference type="NCBI Taxonomy" id="1168545"/>
    <lineage>
        <taxon>Eukaryota</taxon>
        <taxon>Fungi</taxon>
        <taxon>Dikarya</taxon>
        <taxon>Ascomycota</taxon>
        <taxon>Pezizomycotina</taxon>
        <taxon>Dothideomycetes</taxon>
        <taxon>Pleosporomycetidae</taxon>
        <taxon>Pleosporales</taxon>
        <taxon>Massarineae</taxon>
        <taxon>Lentitheciaceae</taxon>
        <taxon>Lentithecium</taxon>
    </lineage>
</organism>
<feature type="non-terminal residue" evidence="1">
    <location>
        <position position="1"/>
    </location>
</feature>
<dbReference type="AlphaFoldDB" id="A0A6G1JIH2"/>
<evidence type="ECO:0000313" key="2">
    <source>
        <dbReference type="Proteomes" id="UP000799291"/>
    </source>
</evidence>
<dbReference type="EMBL" id="MU005571">
    <property type="protein sequence ID" value="KAF2690367.1"/>
    <property type="molecule type" value="Genomic_DNA"/>
</dbReference>
<name>A0A6G1JIH2_9PLEO</name>
<evidence type="ECO:0000313" key="1">
    <source>
        <dbReference type="EMBL" id="KAF2690367.1"/>
    </source>
</evidence>
<gene>
    <name evidence="1" type="ORF">K458DRAFT_289294</name>
</gene>
<keyword evidence="2" id="KW-1185">Reference proteome</keyword>
<accession>A0A6G1JIH2</accession>